<gene>
    <name evidence="2" type="ORF">TrST_g3837</name>
</gene>
<comment type="caution">
    <text evidence="2">The sequence shown here is derived from an EMBL/GenBank/DDBJ whole genome shotgun (WGS) entry which is preliminary data.</text>
</comment>
<accession>A0A9W7BT50</accession>
<evidence type="ECO:0000259" key="1">
    <source>
        <dbReference type="Pfam" id="PF13532"/>
    </source>
</evidence>
<keyword evidence="3" id="KW-1185">Reference proteome</keyword>
<dbReference type="Pfam" id="PF13532">
    <property type="entry name" value="2OG-FeII_Oxy_2"/>
    <property type="match status" value="1"/>
</dbReference>
<dbReference type="SUPFAM" id="SSF51197">
    <property type="entry name" value="Clavaminate synthase-like"/>
    <property type="match status" value="1"/>
</dbReference>
<dbReference type="EMBL" id="BRXY01000407">
    <property type="protein sequence ID" value="GMH93009.1"/>
    <property type="molecule type" value="Genomic_DNA"/>
</dbReference>
<dbReference type="PROSITE" id="PS50890">
    <property type="entry name" value="PUA"/>
    <property type="match status" value="1"/>
</dbReference>
<dbReference type="AlphaFoldDB" id="A0A9W7BT50"/>
<reference evidence="3" key="1">
    <citation type="journal article" date="2023" name="Commun. Biol.">
        <title>Genome analysis of Parmales, the sister group of diatoms, reveals the evolutionary specialization of diatoms from phago-mixotrophs to photoautotrophs.</title>
        <authorList>
            <person name="Ban H."/>
            <person name="Sato S."/>
            <person name="Yoshikawa S."/>
            <person name="Yamada K."/>
            <person name="Nakamura Y."/>
            <person name="Ichinomiya M."/>
            <person name="Sato N."/>
            <person name="Blanc-Mathieu R."/>
            <person name="Endo H."/>
            <person name="Kuwata A."/>
            <person name="Ogata H."/>
        </authorList>
    </citation>
    <scope>NUCLEOTIDE SEQUENCE [LARGE SCALE GENOMIC DNA]</scope>
    <source>
        <strain evidence="3">NIES 3701</strain>
    </source>
</reference>
<dbReference type="PANTHER" id="PTHR12463">
    <property type="entry name" value="OXYGENASE-RELATED"/>
    <property type="match status" value="1"/>
</dbReference>
<dbReference type="Proteomes" id="UP001165085">
    <property type="component" value="Unassembled WGS sequence"/>
</dbReference>
<dbReference type="GO" id="GO:0032451">
    <property type="term" value="F:demethylase activity"/>
    <property type="evidence" value="ECO:0007669"/>
    <property type="project" value="TreeGrafter"/>
</dbReference>
<dbReference type="OrthoDB" id="412814at2759"/>
<name>A0A9W7BT50_9STRA</name>
<dbReference type="InterPro" id="IPR037151">
    <property type="entry name" value="AlkB-like_sf"/>
</dbReference>
<feature type="domain" description="Alpha-ketoglutarate-dependent dioxygenase AlkB-like" evidence="1">
    <location>
        <begin position="19"/>
        <end position="205"/>
    </location>
</feature>
<sequence length="214" mass="24491">MMKNMNDPTSNLSQPIPGLFLIADFLTPDEESALIQNLLTESSPPFKLSNFNGPNFSKRWGVHCNLRDRRVNSPQHPLPSYLIELIEPKLSTLNNPKLQNWKMNEANAISYSKSQNHHLEDHVDDRFLSKEVICNLSLLGDCRMTFTRVKDSTKGLDKGKKGDEVKVLLKRRTLQVLTGEARYNYTHGIRNEDILGDERISITMRESPLTDNKK</sequence>
<dbReference type="InterPro" id="IPR032857">
    <property type="entry name" value="ALKBH4"/>
</dbReference>
<proteinExistence type="predicted"/>
<protein>
    <recommendedName>
        <fullName evidence="1">Alpha-ketoglutarate-dependent dioxygenase AlkB-like domain-containing protein</fullName>
    </recommendedName>
</protein>
<organism evidence="2 3">
    <name type="scientific">Triparma strigata</name>
    <dbReference type="NCBI Taxonomy" id="1606541"/>
    <lineage>
        <taxon>Eukaryota</taxon>
        <taxon>Sar</taxon>
        <taxon>Stramenopiles</taxon>
        <taxon>Ochrophyta</taxon>
        <taxon>Bolidophyceae</taxon>
        <taxon>Parmales</taxon>
        <taxon>Triparmaceae</taxon>
        <taxon>Triparma</taxon>
    </lineage>
</organism>
<dbReference type="Gene3D" id="2.60.120.590">
    <property type="entry name" value="Alpha-ketoglutarate-dependent dioxygenase AlkB-like"/>
    <property type="match status" value="1"/>
</dbReference>
<dbReference type="GO" id="GO:0070988">
    <property type="term" value="P:demethylation"/>
    <property type="evidence" value="ECO:0007669"/>
    <property type="project" value="InterPro"/>
</dbReference>
<dbReference type="PANTHER" id="PTHR12463:SF1">
    <property type="entry name" value="2-OXOGLUTARATE AND FE-DEPENDENT OXYGENASE FAMILY PROTEIN"/>
    <property type="match status" value="1"/>
</dbReference>
<dbReference type="InterPro" id="IPR027450">
    <property type="entry name" value="AlkB-like"/>
</dbReference>
<evidence type="ECO:0000313" key="2">
    <source>
        <dbReference type="EMBL" id="GMH93009.1"/>
    </source>
</evidence>
<dbReference type="GO" id="GO:0016491">
    <property type="term" value="F:oxidoreductase activity"/>
    <property type="evidence" value="ECO:0007669"/>
    <property type="project" value="TreeGrafter"/>
</dbReference>
<evidence type="ECO:0000313" key="3">
    <source>
        <dbReference type="Proteomes" id="UP001165085"/>
    </source>
</evidence>